<evidence type="ECO:0000256" key="1">
    <source>
        <dbReference type="ARBA" id="ARBA00022679"/>
    </source>
</evidence>
<dbReference type="STRING" id="36842.SAMN02194393_02309"/>
<dbReference type="GO" id="GO:0016757">
    <property type="term" value="F:glycosyltransferase activity"/>
    <property type="evidence" value="ECO:0007669"/>
    <property type="project" value="InterPro"/>
</dbReference>
<evidence type="ECO:0000259" key="2">
    <source>
        <dbReference type="Pfam" id="PF00534"/>
    </source>
</evidence>
<dbReference type="Proteomes" id="UP000190285">
    <property type="component" value="Unassembled WGS sequence"/>
</dbReference>
<sequence>MKIKESIKDHISCENHPNLNKFNITEVVWGQLSECKNQLISVADQSNKTIGFFLGYSIYLGSGGFEGEGIGRFVVRLIEGLLENNKDVLIKIVVNNQNYPVIKEAFKGYILNYHRRLSIESFNDVESINRNVLVDIWIVPYVGMELALRLNKPFILCLHDLVYIHFEEIYKGNPYFYDEFTVIANKLANKAVKIIFNSYFVRDNEGIDFLKLPEEKTKVIRLAPPRKEYDSIRICDENDFRNKYKLHDSYIVYPSVIRFHKNHDRLIEGFLKFKGSDEGAVSNLNLVLTDNYKNRPKEKEIREILNKCKNMSIRNSVIFLGRLSWEDVPLLYKYAEGTIIPTFFEGSCPFQILESLIMDTPVAMSKIDVIEEVIPDLRSFITFDPYSLEEIEEAINQLCKAKRKDLKKQKKAVQQTLKRTWTDVAMEYYDLITEIIS</sequence>
<dbReference type="RefSeq" id="WP_079491783.1">
    <property type="nucleotide sequence ID" value="NZ_FUZT01000005.1"/>
</dbReference>
<keyword evidence="1 3" id="KW-0808">Transferase</keyword>
<accession>A0A1T5L1A9</accession>
<name>A0A1T5L1A9_9FIRM</name>
<dbReference type="OrthoDB" id="9797829at2"/>
<gene>
    <name evidence="3" type="ORF">SAMN02194393_02309</name>
</gene>
<dbReference type="Pfam" id="PF00534">
    <property type="entry name" value="Glycos_transf_1"/>
    <property type="match status" value="1"/>
</dbReference>
<proteinExistence type="predicted"/>
<dbReference type="PANTHER" id="PTHR46401:SF2">
    <property type="entry name" value="GLYCOSYLTRANSFERASE WBBK-RELATED"/>
    <property type="match status" value="1"/>
</dbReference>
<dbReference type="Gene3D" id="3.40.50.2000">
    <property type="entry name" value="Glycogen Phosphorylase B"/>
    <property type="match status" value="2"/>
</dbReference>
<organism evidence="3 4">
    <name type="scientific">Maledivibacter halophilus</name>
    <dbReference type="NCBI Taxonomy" id="36842"/>
    <lineage>
        <taxon>Bacteria</taxon>
        <taxon>Bacillati</taxon>
        <taxon>Bacillota</taxon>
        <taxon>Clostridia</taxon>
        <taxon>Peptostreptococcales</taxon>
        <taxon>Caminicellaceae</taxon>
        <taxon>Maledivibacter</taxon>
    </lineage>
</organism>
<evidence type="ECO:0000313" key="4">
    <source>
        <dbReference type="Proteomes" id="UP000190285"/>
    </source>
</evidence>
<dbReference type="SUPFAM" id="SSF53756">
    <property type="entry name" value="UDP-Glycosyltransferase/glycogen phosphorylase"/>
    <property type="match status" value="1"/>
</dbReference>
<dbReference type="PANTHER" id="PTHR46401">
    <property type="entry name" value="GLYCOSYLTRANSFERASE WBBK-RELATED"/>
    <property type="match status" value="1"/>
</dbReference>
<protein>
    <submittedName>
        <fullName evidence="3">Glycosyltransferase involved in cell wall bisynthesis</fullName>
    </submittedName>
</protein>
<dbReference type="InterPro" id="IPR001296">
    <property type="entry name" value="Glyco_trans_1"/>
</dbReference>
<keyword evidence="4" id="KW-1185">Reference proteome</keyword>
<feature type="domain" description="Glycosyl transferase family 1" evidence="2">
    <location>
        <begin position="239"/>
        <end position="410"/>
    </location>
</feature>
<evidence type="ECO:0000313" key="3">
    <source>
        <dbReference type="EMBL" id="SKC69807.1"/>
    </source>
</evidence>
<dbReference type="AlphaFoldDB" id="A0A1T5L1A9"/>
<reference evidence="3 4" key="1">
    <citation type="submission" date="2017-02" db="EMBL/GenBank/DDBJ databases">
        <authorList>
            <person name="Peterson S.W."/>
        </authorList>
    </citation>
    <scope>NUCLEOTIDE SEQUENCE [LARGE SCALE GENOMIC DNA]</scope>
    <source>
        <strain evidence="3 4">M1</strain>
    </source>
</reference>
<dbReference type="EMBL" id="FUZT01000005">
    <property type="protein sequence ID" value="SKC69807.1"/>
    <property type="molecule type" value="Genomic_DNA"/>
</dbReference>